<proteinExistence type="predicted"/>
<name>A0AAD5NYA6_ACENE</name>
<dbReference type="EMBL" id="JAJSOW010000100">
    <property type="protein sequence ID" value="KAI9187039.1"/>
    <property type="molecule type" value="Genomic_DNA"/>
</dbReference>
<evidence type="ECO:0000313" key="1">
    <source>
        <dbReference type="EMBL" id="KAI9187039.1"/>
    </source>
</evidence>
<keyword evidence="2" id="KW-1185">Reference proteome</keyword>
<comment type="caution">
    <text evidence="1">The sequence shown here is derived from an EMBL/GenBank/DDBJ whole genome shotgun (WGS) entry which is preliminary data.</text>
</comment>
<evidence type="ECO:0000313" key="2">
    <source>
        <dbReference type="Proteomes" id="UP001064489"/>
    </source>
</evidence>
<organism evidence="1 2">
    <name type="scientific">Acer negundo</name>
    <name type="common">Box elder</name>
    <dbReference type="NCBI Taxonomy" id="4023"/>
    <lineage>
        <taxon>Eukaryota</taxon>
        <taxon>Viridiplantae</taxon>
        <taxon>Streptophyta</taxon>
        <taxon>Embryophyta</taxon>
        <taxon>Tracheophyta</taxon>
        <taxon>Spermatophyta</taxon>
        <taxon>Magnoliopsida</taxon>
        <taxon>eudicotyledons</taxon>
        <taxon>Gunneridae</taxon>
        <taxon>Pentapetalae</taxon>
        <taxon>rosids</taxon>
        <taxon>malvids</taxon>
        <taxon>Sapindales</taxon>
        <taxon>Sapindaceae</taxon>
        <taxon>Hippocastanoideae</taxon>
        <taxon>Acereae</taxon>
        <taxon>Acer</taxon>
    </lineage>
</organism>
<reference evidence="1" key="2">
    <citation type="submission" date="2023-02" db="EMBL/GenBank/DDBJ databases">
        <authorList>
            <person name="Swenson N.G."/>
            <person name="Wegrzyn J.L."/>
            <person name="Mcevoy S.L."/>
        </authorList>
    </citation>
    <scope>NUCLEOTIDE SEQUENCE</scope>
    <source>
        <strain evidence="1">91603</strain>
        <tissue evidence="1">Leaf</tissue>
    </source>
</reference>
<gene>
    <name evidence="1" type="ORF">LWI28_023639</name>
</gene>
<dbReference type="Proteomes" id="UP001064489">
    <property type="component" value="Chromosome 3"/>
</dbReference>
<accession>A0AAD5NYA6</accession>
<dbReference type="AlphaFoldDB" id="A0AAD5NYA6"/>
<protein>
    <submittedName>
        <fullName evidence="1">Uncharacterized protein</fullName>
    </submittedName>
</protein>
<reference evidence="1" key="1">
    <citation type="journal article" date="2022" name="Plant J.">
        <title>Strategies of tolerance reflected in two North American maple genomes.</title>
        <authorList>
            <person name="McEvoy S.L."/>
            <person name="Sezen U.U."/>
            <person name="Trouern-Trend A."/>
            <person name="McMahon S.M."/>
            <person name="Schaberg P.G."/>
            <person name="Yang J."/>
            <person name="Wegrzyn J.L."/>
            <person name="Swenson N.G."/>
        </authorList>
    </citation>
    <scope>NUCLEOTIDE SEQUENCE</scope>
    <source>
        <strain evidence="1">91603</strain>
    </source>
</reference>
<sequence length="147" mass="16291">MTVTCLPTLANRSKLWLSRNPLVGVIVEMVVVQKVRERCCHIDGDCCGTKALRTAAVKVEQICKGVGKGKSLAGDFILMWKVENLFQCLSLGPLKLQLPTISFPLDSIKMQFPPTALKFKFDRDNLAFLCRICSSGSFQPQADDMNP</sequence>